<evidence type="ECO:0000313" key="1">
    <source>
        <dbReference type="EMBL" id="NMG45162.1"/>
    </source>
</evidence>
<dbReference type="EMBL" id="WTVN01000026">
    <property type="protein sequence ID" value="NMG45162.1"/>
    <property type="molecule type" value="Genomic_DNA"/>
</dbReference>
<sequence length="59" mass="6465">MEIGRLRIELQLVRPHGAREPCGLGAAKIVKEISDRLSFLINVGLDYLSLDRSADTLSG</sequence>
<dbReference type="Proteomes" id="UP000623795">
    <property type="component" value="Unassembled WGS sequence"/>
</dbReference>
<name>A0ABX1Q2X9_9RHOO</name>
<dbReference type="Gene3D" id="1.20.1580.10">
    <property type="entry name" value="ABC transporter ATPase like domain"/>
    <property type="match status" value="1"/>
</dbReference>
<reference evidence="1 2" key="1">
    <citation type="submission" date="2019-12" db="EMBL/GenBank/DDBJ databases">
        <title>Comparative genomics gives insights into the taxonomy of the Azoarcus-Aromatoleum group and reveals separate origins of nif in the plant-associated Azoarcus and non-plant-associated Aromatoleum sub-groups.</title>
        <authorList>
            <person name="Lafos M."/>
            <person name="Maluk M."/>
            <person name="Batista M."/>
            <person name="Junghare M."/>
            <person name="Carmona M."/>
            <person name="Faoro H."/>
            <person name="Cruz L.M."/>
            <person name="Battistoni F."/>
            <person name="De Souza E."/>
            <person name="Pedrosa F."/>
            <person name="Chen W.-M."/>
            <person name="Poole P.S."/>
            <person name="Dixon R.A."/>
            <person name="James E.K."/>
        </authorList>
    </citation>
    <scope>NUCLEOTIDE SEQUENCE [LARGE SCALE GENOMIC DNA]</scope>
    <source>
        <strain evidence="1 2">Td21</strain>
    </source>
</reference>
<proteinExistence type="predicted"/>
<protein>
    <submittedName>
        <fullName evidence="1">Uncharacterized protein</fullName>
    </submittedName>
</protein>
<evidence type="ECO:0000313" key="2">
    <source>
        <dbReference type="Proteomes" id="UP000623795"/>
    </source>
</evidence>
<gene>
    <name evidence="1" type="ORF">GPA22_15685</name>
</gene>
<keyword evidence="2" id="KW-1185">Reference proteome</keyword>
<accession>A0ABX1Q2X9</accession>
<feature type="non-terminal residue" evidence="1">
    <location>
        <position position="59"/>
    </location>
</feature>
<comment type="caution">
    <text evidence="1">The sequence shown here is derived from an EMBL/GenBank/DDBJ whole genome shotgun (WGS) entry which is preliminary data.</text>
</comment>
<organism evidence="1 2">
    <name type="scientific">Aromatoleum toluvorans</name>
    <dbReference type="NCBI Taxonomy" id="92002"/>
    <lineage>
        <taxon>Bacteria</taxon>
        <taxon>Pseudomonadati</taxon>
        <taxon>Pseudomonadota</taxon>
        <taxon>Betaproteobacteria</taxon>
        <taxon>Rhodocyclales</taxon>
        <taxon>Rhodocyclaceae</taxon>
        <taxon>Aromatoleum</taxon>
    </lineage>
</organism>